<proteinExistence type="predicted"/>
<keyword evidence="3" id="KW-1185">Reference proteome</keyword>
<comment type="caution">
    <text evidence="2">The sequence shown here is derived from an EMBL/GenBank/DDBJ whole genome shotgun (WGS) entry which is preliminary data.</text>
</comment>
<evidence type="ECO:0000313" key="3">
    <source>
        <dbReference type="Proteomes" id="UP000324758"/>
    </source>
</evidence>
<feature type="region of interest" description="Disordered" evidence="1">
    <location>
        <begin position="1"/>
        <end position="51"/>
    </location>
</feature>
<accession>A0A5D3KCH7</accession>
<protein>
    <submittedName>
        <fullName evidence="2">Uncharacterized protein</fullName>
    </submittedName>
</protein>
<evidence type="ECO:0000313" key="2">
    <source>
        <dbReference type="EMBL" id="TYL91781.1"/>
    </source>
</evidence>
<gene>
    <name evidence="2" type="ORF">FXB40_28120</name>
</gene>
<organism evidence="2 3">
    <name type="scientific">Bradyrhizobium rifense</name>
    <dbReference type="NCBI Taxonomy" id="515499"/>
    <lineage>
        <taxon>Bacteria</taxon>
        <taxon>Pseudomonadati</taxon>
        <taxon>Pseudomonadota</taxon>
        <taxon>Alphaproteobacteria</taxon>
        <taxon>Hyphomicrobiales</taxon>
        <taxon>Nitrobacteraceae</taxon>
        <taxon>Bradyrhizobium</taxon>
    </lineage>
</organism>
<name>A0A5D3KCH7_9BRAD</name>
<reference evidence="2 3" key="1">
    <citation type="submission" date="2019-08" db="EMBL/GenBank/DDBJ databases">
        <title>Bradyrhizobium hipponensis sp. nov., a rhizobium isolated from a Lupinus angustifolius root nodule in Tunisia.</title>
        <authorList>
            <person name="Off K."/>
            <person name="Rejili M."/>
            <person name="Mars M."/>
            <person name="Brachmann A."/>
            <person name="Marin M."/>
        </authorList>
    </citation>
    <scope>NUCLEOTIDE SEQUENCE [LARGE SCALE GENOMIC DNA]</scope>
    <source>
        <strain evidence="2 3">CTAW71</strain>
    </source>
</reference>
<dbReference type="EMBL" id="VSSS01000042">
    <property type="protein sequence ID" value="TYL91781.1"/>
    <property type="molecule type" value="Genomic_DNA"/>
</dbReference>
<sequence>MTAGRGIVHSERSGDLVRATGGDGFRLGSEQTQGPFGRGCGRLRPTDSGAI</sequence>
<dbReference type="Proteomes" id="UP000324758">
    <property type="component" value="Unassembled WGS sequence"/>
</dbReference>
<evidence type="ECO:0000256" key="1">
    <source>
        <dbReference type="SAM" id="MobiDB-lite"/>
    </source>
</evidence>
<dbReference type="AlphaFoldDB" id="A0A5D3KCH7"/>